<keyword evidence="2" id="KW-1185">Reference proteome</keyword>
<comment type="caution">
    <text evidence="1">The sequence shown here is derived from an EMBL/GenBank/DDBJ whole genome shotgun (WGS) entry which is preliminary data.</text>
</comment>
<protein>
    <submittedName>
        <fullName evidence="1">Uncharacterized protein</fullName>
    </submittedName>
</protein>
<name>A3IJX0_9CHRO</name>
<reference evidence="1 2" key="1">
    <citation type="submission" date="2007-03" db="EMBL/GenBank/DDBJ databases">
        <authorList>
            <person name="Stal L."/>
            <person name="Ferriera S."/>
            <person name="Johnson J."/>
            <person name="Kravitz S."/>
            <person name="Beeson K."/>
            <person name="Sutton G."/>
            <person name="Rogers Y.-H."/>
            <person name="Friedman R."/>
            <person name="Frazier M."/>
            <person name="Venter J.C."/>
        </authorList>
    </citation>
    <scope>NUCLEOTIDE SEQUENCE [LARGE SCALE GENOMIC DNA]</scope>
    <source>
        <strain evidence="1 2">CCY0110</strain>
    </source>
</reference>
<dbReference type="EMBL" id="AAXW01000002">
    <property type="protein sequence ID" value="EAZ94102.1"/>
    <property type="molecule type" value="Genomic_DNA"/>
</dbReference>
<evidence type="ECO:0000313" key="1">
    <source>
        <dbReference type="EMBL" id="EAZ94102.1"/>
    </source>
</evidence>
<gene>
    <name evidence="1" type="ORF">CY0110_19942</name>
</gene>
<dbReference type="AlphaFoldDB" id="A3IJX0"/>
<sequence length="40" mass="4526">MASSKPFSEFKDFFTTFTGNIAPFYPCHSYPVSILMDVSD</sequence>
<proteinExistence type="predicted"/>
<dbReference type="Proteomes" id="UP000003781">
    <property type="component" value="Unassembled WGS sequence"/>
</dbReference>
<accession>A3IJX0</accession>
<evidence type="ECO:0000313" key="2">
    <source>
        <dbReference type="Proteomes" id="UP000003781"/>
    </source>
</evidence>
<organism evidence="1 2">
    <name type="scientific">Crocosphaera chwakensis CCY0110</name>
    <dbReference type="NCBI Taxonomy" id="391612"/>
    <lineage>
        <taxon>Bacteria</taxon>
        <taxon>Bacillati</taxon>
        <taxon>Cyanobacteriota</taxon>
        <taxon>Cyanophyceae</taxon>
        <taxon>Oscillatoriophycideae</taxon>
        <taxon>Chroococcales</taxon>
        <taxon>Aphanothecaceae</taxon>
        <taxon>Crocosphaera</taxon>
        <taxon>Crocosphaera chwakensis</taxon>
    </lineage>
</organism>